<dbReference type="EMBL" id="QPJY01000005">
    <property type="protein sequence ID" value="RCX30292.1"/>
    <property type="molecule type" value="Genomic_DNA"/>
</dbReference>
<feature type="compositionally biased region" description="Polar residues" evidence="1">
    <location>
        <begin position="50"/>
        <end position="67"/>
    </location>
</feature>
<keyword evidence="3" id="KW-1185">Reference proteome</keyword>
<feature type="region of interest" description="Disordered" evidence="1">
    <location>
        <begin position="30"/>
        <end position="120"/>
    </location>
</feature>
<feature type="compositionally biased region" description="Basic and acidic residues" evidence="1">
    <location>
        <begin position="94"/>
        <end position="103"/>
    </location>
</feature>
<name>A0A369C8E7_9GAMM</name>
<accession>A0A369C8E7</accession>
<dbReference type="AlphaFoldDB" id="A0A369C8E7"/>
<evidence type="ECO:0000313" key="3">
    <source>
        <dbReference type="Proteomes" id="UP000252707"/>
    </source>
</evidence>
<sequence length="166" mass="16360">MRRLDASLGILLLMLVIGIGPALAQEETPLPDTGFLPPGLSSADLEPAESGSSDSAGFGSPFQSSPERNGRDLLRPDPAYRLGGDASSFSLGLDLKKERKDEGGAESGNPAGSGGTWFGMGYEARRQQGGISGGGGASIGLDSVSGAGGGAVGGAVGGAKGAARGR</sequence>
<organism evidence="2 3">
    <name type="scientific">Thioalbus denitrificans</name>
    <dbReference type="NCBI Taxonomy" id="547122"/>
    <lineage>
        <taxon>Bacteria</taxon>
        <taxon>Pseudomonadati</taxon>
        <taxon>Pseudomonadota</taxon>
        <taxon>Gammaproteobacteria</taxon>
        <taxon>Chromatiales</taxon>
        <taxon>Ectothiorhodospiraceae</taxon>
        <taxon>Thioalbus</taxon>
    </lineage>
</organism>
<evidence type="ECO:0000313" key="2">
    <source>
        <dbReference type="EMBL" id="RCX30292.1"/>
    </source>
</evidence>
<reference evidence="2 3" key="1">
    <citation type="submission" date="2018-07" db="EMBL/GenBank/DDBJ databases">
        <title>Genomic Encyclopedia of Type Strains, Phase IV (KMG-IV): sequencing the most valuable type-strain genomes for metagenomic binning, comparative biology and taxonomic classification.</title>
        <authorList>
            <person name="Goeker M."/>
        </authorList>
    </citation>
    <scope>NUCLEOTIDE SEQUENCE [LARGE SCALE GENOMIC DNA]</scope>
    <source>
        <strain evidence="2 3">DSM 26407</strain>
    </source>
</reference>
<gene>
    <name evidence="2" type="ORF">DFQ59_105124</name>
</gene>
<evidence type="ECO:0000256" key="1">
    <source>
        <dbReference type="SAM" id="MobiDB-lite"/>
    </source>
</evidence>
<protein>
    <submittedName>
        <fullName evidence="2">Uncharacterized protein</fullName>
    </submittedName>
</protein>
<proteinExistence type="predicted"/>
<comment type="caution">
    <text evidence="2">The sequence shown here is derived from an EMBL/GenBank/DDBJ whole genome shotgun (WGS) entry which is preliminary data.</text>
</comment>
<dbReference type="Proteomes" id="UP000252707">
    <property type="component" value="Unassembled WGS sequence"/>
</dbReference>